<evidence type="ECO:0000313" key="4">
    <source>
        <dbReference type="Proteomes" id="UP000651085"/>
    </source>
</evidence>
<feature type="coiled-coil region" evidence="1">
    <location>
        <begin position="278"/>
        <end position="305"/>
    </location>
</feature>
<dbReference type="PANTHER" id="PTHR32309">
    <property type="entry name" value="TYROSINE-PROTEIN KINASE"/>
    <property type="match status" value="1"/>
</dbReference>
<protein>
    <submittedName>
        <fullName evidence="3">Uncharacterized protein</fullName>
    </submittedName>
</protein>
<keyword evidence="2" id="KW-0812">Transmembrane</keyword>
<keyword evidence="1" id="KW-0175">Coiled coil</keyword>
<dbReference type="GO" id="GO:0004713">
    <property type="term" value="F:protein tyrosine kinase activity"/>
    <property type="evidence" value="ECO:0007669"/>
    <property type="project" value="TreeGrafter"/>
</dbReference>
<comment type="caution">
    <text evidence="3">The sequence shown here is derived from an EMBL/GenBank/DDBJ whole genome shotgun (WGS) entry which is preliminary data.</text>
</comment>
<evidence type="ECO:0000256" key="2">
    <source>
        <dbReference type="SAM" id="Phobius"/>
    </source>
</evidence>
<reference evidence="3" key="1">
    <citation type="submission" date="2020-08" db="EMBL/GenBank/DDBJ databases">
        <title>Genome public.</title>
        <authorList>
            <person name="Liu C."/>
            <person name="Sun Q."/>
        </authorList>
    </citation>
    <scope>NUCLEOTIDE SEQUENCE</scope>
    <source>
        <strain evidence="3">N12</strain>
    </source>
</reference>
<dbReference type="EMBL" id="JACRTF010000001">
    <property type="protein sequence ID" value="MBC8594675.1"/>
    <property type="molecule type" value="Genomic_DNA"/>
</dbReference>
<proteinExistence type="predicted"/>
<gene>
    <name evidence="3" type="ORF">H8744_15805</name>
</gene>
<accession>A0A926IRL2</accession>
<dbReference type="RefSeq" id="WP_262435766.1">
    <property type="nucleotide sequence ID" value="NZ_JACRTF010000001.1"/>
</dbReference>
<keyword evidence="4" id="KW-1185">Reference proteome</keyword>
<dbReference type="PANTHER" id="PTHR32309:SF13">
    <property type="entry name" value="FERRIC ENTEROBACTIN TRANSPORT PROTEIN FEPE"/>
    <property type="match status" value="1"/>
</dbReference>
<organism evidence="3 4">
    <name type="scientific">Jilunia laotingensis</name>
    <dbReference type="NCBI Taxonomy" id="2763675"/>
    <lineage>
        <taxon>Bacteria</taxon>
        <taxon>Pseudomonadati</taxon>
        <taxon>Bacteroidota</taxon>
        <taxon>Bacteroidia</taxon>
        <taxon>Bacteroidales</taxon>
        <taxon>Bacteroidaceae</taxon>
        <taxon>Jilunia</taxon>
    </lineage>
</organism>
<dbReference type="InterPro" id="IPR050445">
    <property type="entry name" value="Bact_polysacc_biosynth/exp"/>
</dbReference>
<name>A0A926IRL2_9BACT</name>
<keyword evidence="2" id="KW-0472">Membrane</keyword>
<feature type="transmembrane region" description="Helical" evidence="2">
    <location>
        <begin position="14"/>
        <end position="31"/>
    </location>
</feature>
<dbReference type="Proteomes" id="UP000651085">
    <property type="component" value="Unassembled WGS sequence"/>
</dbReference>
<evidence type="ECO:0000256" key="1">
    <source>
        <dbReference type="SAM" id="Coils"/>
    </source>
</evidence>
<dbReference type="GO" id="GO:0005886">
    <property type="term" value="C:plasma membrane"/>
    <property type="evidence" value="ECO:0007669"/>
    <property type="project" value="TreeGrafter"/>
</dbReference>
<sequence>MDYILYMFRSLYRVRWWVILGTVLVTTLIYFKTKNMRGTYDVQTTLYTGVVSGYSIEDNNTGINYALAQNAIDNLINIIQAESTLKRVSIRLFSRVLVEGSPTKDQNQITSACYNYTYNHMKNSPHGKELIALIDKNSVDKTMENFMKYEKPDINNYIYGLFYFQHPYYSLEALRKVKVNRLGNSDLLKVGYASSDPGIAYNTIEILMKEFVHEYRILRYGETDKVIEFFKSQLDSIGRQLADEEDNLTQYNVENRIINYYDETKEIAAINKEFELREQDVKLAYNSSKAMLEELERQMDSNTKQAITNLSLIEKLKQASDLTGKISEMETVSDNTTESARKLKEYKDSLRQIRKDMSEISSQYVGSKYSQSGLARTNIVEQWLDQTLLYEKAKAEMEIVQQSRNNLNQKYEFYAPVGTTIKRKERSISFSEHSYLTTLQSYNEALMRKKSLEMTSASLKVLNPPAYPITTSPTNRTKIRVIACIGSFLLIFGFFVMVELIDRTLRDSVRTRKLTGCPIIGTFPGKMHLNPYTKTFDNHSIRSLSSSILRFFTHREPGKPYILNLLSIEDGSGRTDIAEQLEKYWQSIGLKIRHISDGVDFHSDSSRYLMAKNITDLYTPGNEDILIVEYPQLDRANIPTPLLLEAQLNVLVVSANYGWKTMDKINLHRLEEQLGATPYICLNHAPKYDLENFTGMLPPYTPWHRFTYRLSQLALTESFVHWTLHWRNKSPKTATRKPTIINDDDE</sequence>
<feature type="transmembrane region" description="Helical" evidence="2">
    <location>
        <begin position="481"/>
        <end position="501"/>
    </location>
</feature>
<evidence type="ECO:0000313" key="3">
    <source>
        <dbReference type="EMBL" id="MBC8594675.1"/>
    </source>
</evidence>
<dbReference type="AlphaFoldDB" id="A0A926IRL2"/>
<keyword evidence="2" id="KW-1133">Transmembrane helix</keyword>
<feature type="coiled-coil region" evidence="1">
    <location>
        <begin position="227"/>
        <end position="254"/>
    </location>
</feature>